<name>A0A0W0ZC59_9GAMM</name>
<accession>A0A0W0ZC59</accession>
<dbReference type="AlphaFoldDB" id="A0A0W0ZC59"/>
<dbReference type="Proteomes" id="UP000054926">
    <property type="component" value="Unassembled WGS sequence"/>
</dbReference>
<comment type="caution">
    <text evidence="1">The sequence shown here is derived from an EMBL/GenBank/DDBJ whole genome shotgun (WGS) entry which is preliminary data.</text>
</comment>
<dbReference type="OrthoDB" id="5771335at2"/>
<evidence type="ECO:0000313" key="2">
    <source>
        <dbReference type="Proteomes" id="UP000054926"/>
    </source>
</evidence>
<dbReference type="STRING" id="947033.Lste_2901"/>
<dbReference type="RefSeq" id="WP_058511766.1">
    <property type="nucleotide sequence ID" value="NZ_LNYY01000021.1"/>
</dbReference>
<organism evidence="1 2">
    <name type="scientific">Legionella steelei</name>
    <dbReference type="NCBI Taxonomy" id="947033"/>
    <lineage>
        <taxon>Bacteria</taxon>
        <taxon>Pseudomonadati</taxon>
        <taxon>Pseudomonadota</taxon>
        <taxon>Gammaproteobacteria</taxon>
        <taxon>Legionellales</taxon>
        <taxon>Legionellaceae</taxon>
        <taxon>Legionella</taxon>
    </lineage>
</organism>
<keyword evidence="2" id="KW-1185">Reference proteome</keyword>
<evidence type="ECO:0000313" key="1">
    <source>
        <dbReference type="EMBL" id="KTD66695.1"/>
    </source>
</evidence>
<gene>
    <name evidence="1" type="ORF">Lste_2901</name>
</gene>
<reference evidence="1 2" key="1">
    <citation type="submission" date="2015-11" db="EMBL/GenBank/DDBJ databases">
        <title>Genomic analysis of 38 Legionella species identifies large and diverse effector repertoires.</title>
        <authorList>
            <person name="Burstein D."/>
            <person name="Amaro F."/>
            <person name="Zusman T."/>
            <person name="Lifshitz Z."/>
            <person name="Cohen O."/>
            <person name="Gilbert J.A."/>
            <person name="Pupko T."/>
            <person name="Shuman H.A."/>
            <person name="Segal G."/>
        </authorList>
    </citation>
    <scope>NUCLEOTIDE SEQUENCE [LARGE SCALE GENOMIC DNA]</scope>
    <source>
        <strain evidence="1 2">IMVS3376</strain>
    </source>
</reference>
<dbReference type="EMBL" id="LNYY01000021">
    <property type="protein sequence ID" value="KTD66695.1"/>
    <property type="molecule type" value="Genomic_DNA"/>
</dbReference>
<protein>
    <submittedName>
        <fullName evidence="1">Uncharacterized protein</fullName>
    </submittedName>
</protein>
<dbReference type="PATRIC" id="fig|947033.5.peg.3075"/>
<sequence>MNINELIEHWKHISPVIREPQNADEYDQLAGFLDKLLDIVGEDESHELIGLIDVISAMISKYDDSHF</sequence>
<proteinExistence type="predicted"/>